<dbReference type="Pfam" id="PF01255">
    <property type="entry name" value="Prenyltransf"/>
    <property type="match status" value="1"/>
</dbReference>
<dbReference type="AlphaFoldDB" id="A0A210Q9W9"/>
<evidence type="ECO:0000256" key="12">
    <source>
        <dbReference type="ARBA" id="ARBA00047353"/>
    </source>
</evidence>
<evidence type="ECO:0000313" key="14">
    <source>
        <dbReference type="Proteomes" id="UP000242188"/>
    </source>
</evidence>
<dbReference type="STRING" id="6573.A0A210Q9W9"/>
<keyword evidence="9" id="KW-0460">Magnesium</keyword>
<comment type="cofactor">
    <cofactor evidence="1">
        <name>Mg(2+)</name>
        <dbReference type="ChEBI" id="CHEBI:18420"/>
    </cofactor>
</comment>
<keyword evidence="10" id="KW-1133">Transmembrane helix</keyword>
<dbReference type="GO" id="GO:0005789">
    <property type="term" value="C:endoplasmic reticulum membrane"/>
    <property type="evidence" value="ECO:0007669"/>
    <property type="project" value="UniProtKB-SubCell"/>
</dbReference>
<keyword evidence="7" id="KW-0812">Transmembrane</keyword>
<evidence type="ECO:0000256" key="10">
    <source>
        <dbReference type="ARBA" id="ARBA00022989"/>
    </source>
</evidence>
<evidence type="ECO:0000256" key="11">
    <source>
        <dbReference type="ARBA" id="ARBA00023136"/>
    </source>
</evidence>
<dbReference type="EMBL" id="NEDP02004470">
    <property type="protein sequence ID" value="OWF45532.1"/>
    <property type="molecule type" value="Genomic_DNA"/>
</dbReference>
<comment type="similarity">
    <text evidence="4">Belongs to the UPP synthase family.</text>
</comment>
<dbReference type="GO" id="GO:0045547">
    <property type="term" value="F:ditrans,polycis-polyprenyl diphosphate synthase [(2E,6E)-farnesyl diphosphate specific] activity"/>
    <property type="evidence" value="ECO:0007669"/>
    <property type="project" value="UniProtKB-EC"/>
</dbReference>
<evidence type="ECO:0000256" key="4">
    <source>
        <dbReference type="ARBA" id="ARBA00005432"/>
    </source>
</evidence>
<evidence type="ECO:0000256" key="9">
    <source>
        <dbReference type="ARBA" id="ARBA00022842"/>
    </source>
</evidence>
<comment type="catalytic activity">
    <reaction evidence="12">
        <text>n isopentenyl diphosphate + (2E,6E)-farnesyl diphosphate = a di-trans,poly-cis-polyprenyl diphosphate + n diphosphate</text>
        <dbReference type="Rhea" id="RHEA:53008"/>
        <dbReference type="Rhea" id="RHEA-COMP:19494"/>
        <dbReference type="ChEBI" id="CHEBI:33019"/>
        <dbReference type="ChEBI" id="CHEBI:128769"/>
        <dbReference type="ChEBI" id="CHEBI:136960"/>
        <dbReference type="ChEBI" id="CHEBI:175763"/>
        <dbReference type="EC" id="2.5.1.87"/>
    </reaction>
</comment>
<gene>
    <name evidence="13" type="ORF">KP79_PYT26296</name>
</gene>
<sequence length="172" mass="19930">MISGRAPTYWKSGIAGEFKRKHDLLREEIRKSQQSISDTENSKHNIHIHSSFTDRRNVSQNGNVHIQLLSTEDGRHDLVQTARELCLEVMEKRRRIDDISPQSLDNLLQEIHKFPDPDLVLKFGQTDSLLGYLPWQMRLAEILCIPSHTSIRYKSFSTAIQNFSSINQRFGK</sequence>
<dbReference type="Gene3D" id="3.40.1180.10">
    <property type="entry name" value="Decaprenyl diphosphate synthase-like"/>
    <property type="match status" value="1"/>
</dbReference>
<dbReference type="EC" id="2.5.1.87" evidence="5"/>
<evidence type="ECO:0000256" key="6">
    <source>
        <dbReference type="ARBA" id="ARBA00022679"/>
    </source>
</evidence>
<evidence type="ECO:0000256" key="8">
    <source>
        <dbReference type="ARBA" id="ARBA00022824"/>
    </source>
</evidence>
<reference evidence="13 14" key="1">
    <citation type="journal article" date="2017" name="Nat. Ecol. Evol.">
        <title>Scallop genome provides insights into evolution of bilaterian karyotype and development.</title>
        <authorList>
            <person name="Wang S."/>
            <person name="Zhang J."/>
            <person name="Jiao W."/>
            <person name="Li J."/>
            <person name="Xun X."/>
            <person name="Sun Y."/>
            <person name="Guo X."/>
            <person name="Huan P."/>
            <person name="Dong B."/>
            <person name="Zhang L."/>
            <person name="Hu X."/>
            <person name="Sun X."/>
            <person name="Wang J."/>
            <person name="Zhao C."/>
            <person name="Wang Y."/>
            <person name="Wang D."/>
            <person name="Huang X."/>
            <person name="Wang R."/>
            <person name="Lv J."/>
            <person name="Li Y."/>
            <person name="Zhang Z."/>
            <person name="Liu B."/>
            <person name="Lu W."/>
            <person name="Hui Y."/>
            <person name="Liang J."/>
            <person name="Zhou Z."/>
            <person name="Hou R."/>
            <person name="Li X."/>
            <person name="Liu Y."/>
            <person name="Li H."/>
            <person name="Ning X."/>
            <person name="Lin Y."/>
            <person name="Zhao L."/>
            <person name="Xing Q."/>
            <person name="Dou J."/>
            <person name="Li Y."/>
            <person name="Mao J."/>
            <person name="Guo H."/>
            <person name="Dou H."/>
            <person name="Li T."/>
            <person name="Mu C."/>
            <person name="Jiang W."/>
            <person name="Fu Q."/>
            <person name="Fu X."/>
            <person name="Miao Y."/>
            <person name="Liu J."/>
            <person name="Yu Q."/>
            <person name="Li R."/>
            <person name="Liao H."/>
            <person name="Li X."/>
            <person name="Kong Y."/>
            <person name="Jiang Z."/>
            <person name="Chourrout D."/>
            <person name="Li R."/>
            <person name="Bao Z."/>
        </authorList>
    </citation>
    <scope>NUCLEOTIDE SEQUENCE [LARGE SCALE GENOMIC DNA]</scope>
    <source>
        <strain evidence="13 14">PY_sf001</strain>
    </source>
</reference>
<evidence type="ECO:0000256" key="1">
    <source>
        <dbReference type="ARBA" id="ARBA00001946"/>
    </source>
</evidence>
<comment type="caution">
    <text evidence="13">The sequence shown here is derived from an EMBL/GenBank/DDBJ whole genome shotgun (WGS) entry which is preliminary data.</text>
</comment>
<protein>
    <recommendedName>
        <fullName evidence="5">ditrans,polycis-polyprenyl diphosphate synthase [(2E,6E)-farnesyldiphosphate specific]</fullName>
        <ecNumber evidence="5">2.5.1.87</ecNumber>
    </recommendedName>
</protein>
<dbReference type="InterPro" id="IPR038887">
    <property type="entry name" value="Nus1/NgBR"/>
</dbReference>
<dbReference type="OrthoDB" id="19639at2759"/>
<comment type="subcellular location">
    <subcellularLocation>
        <location evidence="2">Endoplasmic reticulum membrane</location>
    </subcellularLocation>
</comment>
<dbReference type="InterPro" id="IPR001441">
    <property type="entry name" value="UPP_synth-like"/>
</dbReference>
<dbReference type="GO" id="GO:1904423">
    <property type="term" value="C:dehydrodolichyl diphosphate synthase complex"/>
    <property type="evidence" value="ECO:0007669"/>
    <property type="project" value="InterPro"/>
</dbReference>
<dbReference type="PANTHER" id="PTHR21528:SF0">
    <property type="entry name" value="DEHYDRODOLICHYL DIPHOSPHATE SYNTHASE COMPLEX SUBUNIT NUS1"/>
    <property type="match status" value="1"/>
</dbReference>
<accession>A0A210Q9W9</accession>
<keyword evidence="6" id="KW-0808">Transferase</keyword>
<keyword evidence="11" id="KW-0472">Membrane</keyword>
<keyword evidence="8" id="KW-0256">Endoplasmic reticulum</keyword>
<evidence type="ECO:0000256" key="5">
    <source>
        <dbReference type="ARBA" id="ARBA00012596"/>
    </source>
</evidence>
<keyword evidence="14" id="KW-1185">Reference proteome</keyword>
<dbReference type="UniPathway" id="UPA00378"/>
<dbReference type="SUPFAM" id="SSF64005">
    <property type="entry name" value="Undecaprenyl diphosphate synthase"/>
    <property type="match status" value="1"/>
</dbReference>
<dbReference type="InterPro" id="IPR036424">
    <property type="entry name" value="UPP_synth-like_sf"/>
</dbReference>
<comment type="pathway">
    <text evidence="3">Protein modification; protein glycosylation.</text>
</comment>
<evidence type="ECO:0000256" key="7">
    <source>
        <dbReference type="ARBA" id="ARBA00022692"/>
    </source>
</evidence>
<dbReference type="PANTHER" id="PTHR21528">
    <property type="entry name" value="DEHYDRODOLICHYL DIPHOSPHATE SYNTHASE COMPLEX SUBUNIT NUS1"/>
    <property type="match status" value="1"/>
</dbReference>
<dbReference type="Proteomes" id="UP000242188">
    <property type="component" value="Unassembled WGS sequence"/>
</dbReference>
<evidence type="ECO:0000313" key="13">
    <source>
        <dbReference type="EMBL" id="OWF45532.1"/>
    </source>
</evidence>
<name>A0A210Q9W9_MIZYE</name>
<proteinExistence type="inferred from homology"/>
<evidence type="ECO:0000256" key="2">
    <source>
        <dbReference type="ARBA" id="ARBA00004586"/>
    </source>
</evidence>
<evidence type="ECO:0000256" key="3">
    <source>
        <dbReference type="ARBA" id="ARBA00004922"/>
    </source>
</evidence>
<organism evidence="13 14">
    <name type="scientific">Mizuhopecten yessoensis</name>
    <name type="common">Japanese scallop</name>
    <name type="synonym">Patinopecten yessoensis</name>
    <dbReference type="NCBI Taxonomy" id="6573"/>
    <lineage>
        <taxon>Eukaryota</taxon>
        <taxon>Metazoa</taxon>
        <taxon>Spiralia</taxon>
        <taxon>Lophotrochozoa</taxon>
        <taxon>Mollusca</taxon>
        <taxon>Bivalvia</taxon>
        <taxon>Autobranchia</taxon>
        <taxon>Pteriomorphia</taxon>
        <taxon>Pectinida</taxon>
        <taxon>Pectinoidea</taxon>
        <taxon>Pectinidae</taxon>
        <taxon>Mizuhopecten</taxon>
    </lineage>
</organism>